<dbReference type="FunFam" id="2.60.370.10:FF:000001">
    <property type="entry name" value="COX11 cytochrome c oxidase assembly homolog"/>
    <property type="match status" value="1"/>
</dbReference>
<accession>A0AAV7K8J6</accession>
<comment type="function">
    <text evidence="1">Exerts its effect at some terminal stage of cytochrome c oxidase synthesis, probably by being involved in the insertion of the copper B into subunit I.</text>
</comment>
<evidence type="ECO:0000313" key="8">
    <source>
        <dbReference type="EMBL" id="KAI6657592.1"/>
    </source>
</evidence>
<dbReference type="SUPFAM" id="SSF110111">
    <property type="entry name" value="Ctag/Cox11"/>
    <property type="match status" value="1"/>
</dbReference>
<dbReference type="Proteomes" id="UP001165289">
    <property type="component" value="Unassembled WGS sequence"/>
</dbReference>
<evidence type="ECO:0000256" key="3">
    <source>
        <dbReference type="ARBA" id="ARBA00022692"/>
    </source>
</evidence>
<keyword evidence="9" id="KW-1185">Reference proteome</keyword>
<dbReference type="GO" id="GO:0005743">
    <property type="term" value="C:mitochondrial inner membrane"/>
    <property type="evidence" value="ECO:0007669"/>
    <property type="project" value="UniProtKB-SubCell"/>
</dbReference>
<evidence type="ECO:0000256" key="1">
    <source>
        <dbReference type="ARBA" id="ARBA00004007"/>
    </source>
</evidence>
<evidence type="ECO:0000313" key="9">
    <source>
        <dbReference type="Proteomes" id="UP001165289"/>
    </source>
</evidence>
<comment type="subunit">
    <text evidence="6">Interacts with CNNM4/ACDP4. Interacts with RANBP2.</text>
</comment>
<organism evidence="8 9">
    <name type="scientific">Oopsacas minuta</name>
    <dbReference type="NCBI Taxonomy" id="111878"/>
    <lineage>
        <taxon>Eukaryota</taxon>
        <taxon>Metazoa</taxon>
        <taxon>Porifera</taxon>
        <taxon>Hexactinellida</taxon>
        <taxon>Hexasterophora</taxon>
        <taxon>Lyssacinosida</taxon>
        <taxon>Leucopsacidae</taxon>
        <taxon>Oopsacas</taxon>
    </lineage>
</organism>
<dbReference type="InterPro" id="IPR023471">
    <property type="entry name" value="CtaG/Cox11_dom_sf"/>
</dbReference>
<keyword evidence="5" id="KW-0472">Membrane</keyword>
<dbReference type="InterPro" id="IPR007533">
    <property type="entry name" value="Cyt_c_oxidase_assmbl_CtaG"/>
</dbReference>
<comment type="subcellular location">
    <subcellularLocation>
        <location evidence="2">Mitochondrion inner membrane</location>
        <topology evidence="2">Single-pass membrane protein</topology>
        <orientation evidence="2">Intermembrane side</orientation>
    </subcellularLocation>
</comment>
<evidence type="ECO:0000256" key="5">
    <source>
        <dbReference type="ARBA" id="ARBA00023136"/>
    </source>
</evidence>
<evidence type="ECO:0000256" key="7">
    <source>
        <dbReference type="ARBA" id="ARBA00068998"/>
    </source>
</evidence>
<gene>
    <name evidence="8" type="ORF">LOD99_335</name>
</gene>
<keyword evidence="3" id="KW-0812">Transmembrane</keyword>
<sequence length="219" mass="24675">MQCSLTFLVRSAVSRKGLRQFSRLSAHQMSGIRNTGRVFASVALLTFGVSYAAVPLYRLFCQATGYGGTTLRHKDPEKLEKLEPVRERKITIRFNADTNASMQWQFKPQQSEIQLVPGEAALAFYSAYNSTDRPITGMSTYNVLPFDAGQYFIKIQCFCFEEQILNAGEHVELPVFFYIDPDIANDPGLSSVDTITLSYTFFEAKPEASLYYQLTPSVK</sequence>
<dbReference type="Pfam" id="PF04442">
    <property type="entry name" value="CtaG_Cox11"/>
    <property type="match status" value="1"/>
</dbReference>
<evidence type="ECO:0000256" key="4">
    <source>
        <dbReference type="ARBA" id="ARBA00022989"/>
    </source>
</evidence>
<reference evidence="8 9" key="1">
    <citation type="journal article" date="2023" name="BMC Biol.">
        <title>The compact genome of the sponge Oopsacas minuta (Hexactinellida) is lacking key metazoan core genes.</title>
        <authorList>
            <person name="Santini S."/>
            <person name="Schenkelaars Q."/>
            <person name="Jourda C."/>
            <person name="Duchesne M."/>
            <person name="Belahbib H."/>
            <person name="Rocher C."/>
            <person name="Selva M."/>
            <person name="Riesgo A."/>
            <person name="Vervoort M."/>
            <person name="Leys S.P."/>
            <person name="Kodjabachian L."/>
            <person name="Le Bivic A."/>
            <person name="Borchiellini C."/>
            <person name="Claverie J.M."/>
            <person name="Renard E."/>
        </authorList>
    </citation>
    <scope>NUCLEOTIDE SEQUENCE [LARGE SCALE GENOMIC DNA]</scope>
    <source>
        <strain evidence="8">SPO-2</strain>
    </source>
</reference>
<dbReference type="Gene3D" id="2.60.370.10">
    <property type="entry name" value="Ctag/Cox11"/>
    <property type="match status" value="1"/>
</dbReference>
<dbReference type="GO" id="GO:0005507">
    <property type="term" value="F:copper ion binding"/>
    <property type="evidence" value="ECO:0007669"/>
    <property type="project" value="InterPro"/>
</dbReference>
<proteinExistence type="inferred from homology"/>
<evidence type="ECO:0000256" key="6">
    <source>
        <dbReference type="ARBA" id="ARBA00063165"/>
    </source>
</evidence>
<dbReference type="HAMAP" id="MF_00155">
    <property type="entry name" value="CtaG"/>
    <property type="match status" value="1"/>
</dbReference>
<comment type="caution">
    <text evidence="8">The sequence shown here is derived from an EMBL/GenBank/DDBJ whole genome shotgun (WGS) entry which is preliminary data.</text>
</comment>
<name>A0AAV7K8J6_9METZ</name>
<dbReference type="EMBL" id="JAKMXF010000111">
    <property type="protein sequence ID" value="KAI6657592.1"/>
    <property type="molecule type" value="Genomic_DNA"/>
</dbReference>
<dbReference type="AlphaFoldDB" id="A0AAV7K8J6"/>
<dbReference type="PANTHER" id="PTHR21320">
    <property type="entry name" value="CYTOCHROME C OXIDASE ASSEMBLY PROTEIN COX11-RELATED"/>
    <property type="match status" value="1"/>
</dbReference>
<dbReference type="PANTHER" id="PTHR21320:SF3">
    <property type="entry name" value="CYTOCHROME C OXIDASE ASSEMBLY PROTEIN COX11, MITOCHONDRIAL-RELATED"/>
    <property type="match status" value="1"/>
</dbReference>
<dbReference type="NCBIfam" id="NF003465">
    <property type="entry name" value="PRK05089.1"/>
    <property type="match status" value="1"/>
</dbReference>
<keyword evidence="4" id="KW-1133">Transmembrane helix</keyword>
<protein>
    <recommendedName>
        <fullName evidence="7">Cytochrome c oxidase assembly protein COX11, mitochondrial</fullName>
    </recommendedName>
</protein>
<evidence type="ECO:0000256" key="2">
    <source>
        <dbReference type="ARBA" id="ARBA00004243"/>
    </source>
</evidence>